<dbReference type="AlphaFoldDB" id="A0A5J4VMG6"/>
<dbReference type="EMBL" id="SNRW01006041">
    <property type="protein sequence ID" value="KAA6383847.1"/>
    <property type="molecule type" value="Genomic_DNA"/>
</dbReference>
<sequence length="26" mass="2734">RRGTTERDDSSIDTLGGTLGARNVAD</sequence>
<proteinExistence type="predicted"/>
<protein>
    <submittedName>
        <fullName evidence="2">Uncharacterized protein</fullName>
    </submittedName>
</protein>
<reference evidence="2 3" key="1">
    <citation type="submission" date="2019-03" db="EMBL/GenBank/DDBJ databases">
        <title>Single cell metagenomics reveals metabolic interactions within the superorganism composed of flagellate Streblomastix strix and complex community of Bacteroidetes bacteria on its surface.</title>
        <authorList>
            <person name="Treitli S.C."/>
            <person name="Kolisko M."/>
            <person name="Husnik F."/>
            <person name="Keeling P."/>
            <person name="Hampl V."/>
        </authorList>
    </citation>
    <scope>NUCLEOTIDE SEQUENCE [LARGE SCALE GENOMIC DNA]</scope>
    <source>
        <strain evidence="2">ST1C</strain>
    </source>
</reference>
<gene>
    <name evidence="2" type="ORF">EZS28_020624</name>
</gene>
<comment type="caution">
    <text evidence="2">The sequence shown here is derived from an EMBL/GenBank/DDBJ whole genome shotgun (WGS) entry which is preliminary data.</text>
</comment>
<dbReference type="Proteomes" id="UP000324800">
    <property type="component" value="Unassembled WGS sequence"/>
</dbReference>
<organism evidence="2 3">
    <name type="scientific">Streblomastix strix</name>
    <dbReference type="NCBI Taxonomy" id="222440"/>
    <lineage>
        <taxon>Eukaryota</taxon>
        <taxon>Metamonada</taxon>
        <taxon>Preaxostyla</taxon>
        <taxon>Oxymonadida</taxon>
        <taxon>Streblomastigidae</taxon>
        <taxon>Streblomastix</taxon>
    </lineage>
</organism>
<feature type="non-terminal residue" evidence="2">
    <location>
        <position position="1"/>
    </location>
</feature>
<evidence type="ECO:0000313" key="3">
    <source>
        <dbReference type="Proteomes" id="UP000324800"/>
    </source>
</evidence>
<evidence type="ECO:0000256" key="1">
    <source>
        <dbReference type="SAM" id="MobiDB-lite"/>
    </source>
</evidence>
<accession>A0A5J4VMG6</accession>
<feature type="compositionally biased region" description="Basic and acidic residues" evidence="1">
    <location>
        <begin position="1"/>
        <end position="10"/>
    </location>
</feature>
<name>A0A5J4VMG6_9EUKA</name>
<feature type="region of interest" description="Disordered" evidence="1">
    <location>
        <begin position="1"/>
        <end position="26"/>
    </location>
</feature>
<evidence type="ECO:0000313" key="2">
    <source>
        <dbReference type="EMBL" id="KAA6383847.1"/>
    </source>
</evidence>